<organism evidence="1 2">
    <name type="scientific">Actinopolyspora alba</name>
    <dbReference type="NCBI Taxonomy" id="673379"/>
    <lineage>
        <taxon>Bacteria</taxon>
        <taxon>Bacillati</taxon>
        <taxon>Actinomycetota</taxon>
        <taxon>Actinomycetes</taxon>
        <taxon>Actinopolysporales</taxon>
        <taxon>Actinopolysporaceae</taxon>
        <taxon>Actinopolyspora</taxon>
        <taxon>Actinopolyspora alba group</taxon>
    </lineage>
</organism>
<evidence type="ECO:0008006" key="3">
    <source>
        <dbReference type="Google" id="ProtNLM"/>
    </source>
</evidence>
<evidence type="ECO:0000313" key="2">
    <source>
        <dbReference type="Proteomes" id="UP000198716"/>
    </source>
</evidence>
<gene>
    <name evidence="1" type="ORF">SAMN04487819_105253</name>
</gene>
<accession>A0A1I1WGP9</accession>
<dbReference type="Proteomes" id="UP000198716">
    <property type="component" value="Unassembled WGS sequence"/>
</dbReference>
<sequence length="174" mass="19292">MSRWPAARIHAALVDEACLRERLDELGGAAALLVSHTVTEHDVRFQCRQQLPERDLPGVVRGVLGGSPVVDRSETWRREDGHFVGEVAATLRGVPSTVTGSLWLRDLAPGEAVETTGATAEERPWASEFVFRGEVSVRLPFLTDRAEELLAAQVRRVIARERKFLADRLSREDG</sequence>
<dbReference type="EMBL" id="FOMZ01000005">
    <property type="protein sequence ID" value="SFD94385.1"/>
    <property type="molecule type" value="Genomic_DNA"/>
</dbReference>
<dbReference type="AlphaFoldDB" id="A0A1I1WGP9"/>
<reference evidence="2" key="1">
    <citation type="submission" date="2016-10" db="EMBL/GenBank/DDBJ databases">
        <authorList>
            <person name="Varghese N."/>
            <person name="Submissions S."/>
        </authorList>
    </citation>
    <scope>NUCLEOTIDE SEQUENCE [LARGE SCALE GENOMIC DNA]</scope>
    <source>
        <strain evidence="2">DSM 45004</strain>
    </source>
</reference>
<dbReference type="InterPro" id="IPR019639">
    <property type="entry name" value="DUF2505"/>
</dbReference>
<name>A0A1I1WGP9_9ACTN</name>
<protein>
    <recommendedName>
        <fullName evidence="3">DUF2505 domain-containing protein</fullName>
    </recommendedName>
</protein>
<evidence type="ECO:0000313" key="1">
    <source>
        <dbReference type="EMBL" id="SFD94385.1"/>
    </source>
</evidence>
<proteinExistence type="predicted"/>
<keyword evidence="2" id="KW-1185">Reference proteome</keyword>
<dbReference type="Pfam" id="PF10698">
    <property type="entry name" value="DUF2505"/>
    <property type="match status" value="1"/>
</dbReference>